<evidence type="ECO:0000313" key="11">
    <source>
        <dbReference type="EMBL" id="KYH32167.1"/>
    </source>
</evidence>
<evidence type="ECO:0000256" key="8">
    <source>
        <dbReference type="ARBA" id="ARBA00023315"/>
    </source>
</evidence>
<dbReference type="GO" id="GO:0016747">
    <property type="term" value="F:acyltransferase activity, transferring groups other than amino-acyl groups"/>
    <property type="evidence" value="ECO:0007669"/>
    <property type="project" value="InterPro"/>
</dbReference>
<dbReference type="GO" id="GO:0046872">
    <property type="term" value="F:metal ion binding"/>
    <property type="evidence" value="ECO:0007669"/>
    <property type="project" value="UniProtKB-KW"/>
</dbReference>
<dbReference type="EMBL" id="LTBC01000005">
    <property type="protein sequence ID" value="KYH32167.1"/>
    <property type="molecule type" value="Genomic_DNA"/>
</dbReference>
<evidence type="ECO:0000313" key="12">
    <source>
        <dbReference type="Proteomes" id="UP000075670"/>
    </source>
</evidence>
<dbReference type="EC" id="2.3.1.222" evidence="3 10"/>
<dbReference type="AlphaFoldDB" id="A0A151AXN6"/>
<dbReference type="PANTHER" id="PTHR39453">
    <property type="entry name" value="PHOSPHATE PROPANOYLTRANSFERASE"/>
    <property type="match status" value="1"/>
</dbReference>
<keyword evidence="5 10" id="KW-0808">Transferase</keyword>
<dbReference type="UniPathway" id="UPA00621"/>
<keyword evidence="12" id="KW-1185">Reference proteome</keyword>
<evidence type="ECO:0000256" key="1">
    <source>
        <dbReference type="ARBA" id="ARBA00001947"/>
    </source>
</evidence>
<protein>
    <recommendedName>
        <fullName evidence="4 10">Phosphate propanoyltransferase</fullName>
        <ecNumber evidence="3 10">2.3.1.222</ecNumber>
    </recommendedName>
</protein>
<evidence type="ECO:0000256" key="2">
    <source>
        <dbReference type="ARBA" id="ARBA00007342"/>
    </source>
</evidence>
<dbReference type="PIRSF" id="PIRSF010130">
    <property type="entry name" value="PduL"/>
    <property type="match status" value="1"/>
</dbReference>
<dbReference type="PATRIC" id="fig|1122241.3.peg.1839"/>
<comment type="caution">
    <text evidence="11">The sequence shown here is derived from an EMBL/GenBank/DDBJ whole genome shotgun (WGS) entry which is preliminary data.</text>
</comment>
<evidence type="ECO:0000256" key="5">
    <source>
        <dbReference type="ARBA" id="ARBA00022679"/>
    </source>
</evidence>
<comment type="catalytic activity">
    <reaction evidence="9 10">
        <text>propanoyl-CoA + phosphate = propanoyl phosphate + CoA</text>
        <dbReference type="Rhea" id="RHEA:28046"/>
        <dbReference type="ChEBI" id="CHEBI:43474"/>
        <dbReference type="ChEBI" id="CHEBI:57287"/>
        <dbReference type="ChEBI" id="CHEBI:57392"/>
        <dbReference type="ChEBI" id="CHEBI:58933"/>
        <dbReference type="EC" id="2.3.1.222"/>
    </reaction>
</comment>
<dbReference type="Proteomes" id="UP000075670">
    <property type="component" value="Unassembled WGS sequence"/>
</dbReference>
<sequence length="227" mass="24497">MSTAALIELITREVLAELKERRGKTTAAGSSAPVTPAAKRVPVAISARHVHLAQKEIDILFGPGYQLTKRNDLYQPGEFAANEVVTLVGPKLRPLTNVRILGPVRDRTQVEISRTDAITLGIPAPVRRSGDLAGSAPITLVGPKGSVTLPEGAIIANRHIHMSPVEAEKWGLKDNDEVTVRTIKSDRPTIFGGVQVRVSPKFKLVMHIDTDDANAAGLQCNDEVEIR</sequence>
<dbReference type="PANTHER" id="PTHR39453:SF1">
    <property type="entry name" value="PHOSPHATE PROPANOYLTRANSFERASE"/>
    <property type="match status" value="1"/>
</dbReference>
<evidence type="ECO:0000256" key="9">
    <source>
        <dbReference type="ARBA" id="ARBA00047589"/>
    </source>
</evidence>
<evidence type="ECO:0000256" key="10">
    <source>
        <dbReference type="PIRNR" id="PIRNR010130"/>
    </source>
</evidence>
<evidence type="ECO:0000256" key="7">
    <source>
        <dbReference type="ARBA" id="ARBA00022833"/>
    </source>
</evidence>
<evidence type="ECO:0000256" key="4">
    <source>
        <dbReference type="ARBA" id="ARBA00020837"/>
    </source>
</evidence>
<dbReference type="RefSeq" id="WP_062284047.1">
    <property type="nucleotide sequence ID" value="NZ_LTBC01000005.1"/>
</dbReference>
<keyword evidence="8 10" id="KW-0012">Acyltransferase</keyword>
<comment type="cofactor">
    <cofactor evidence="1">
        <name>Zn(2+)</name>
        <dbReference type="ChEBI" id="CHEBI:29105"/>
    </cofactor>
</comment>
<reference evidence="11 12" key="1">
    <citation type="submission" date="2016-02" db="EMBL/GenBank/DDBJ databases">
        <title>Genome sequence of Moorella mulderi DSM 14980.</title>
        <authorList>
            <person name="Poehlein A."/>
            <person name="Daniel R."/>
        </authorList>
    </citation>
    <scope>NUCLEOTIDE SEQUENCE [LARGE SCALE GENOMIC DNA]</scope>
    <source>
        <strain evidence="11 12">DSM 14980</strain>
    </source>
</reference>
<keyword evidence="7" id="KW-0862">Zinc</keyword>
<accession>A0A151AXN6</accession>
<evidence type="ECO:0000256" key="3">
    <source>
        <dbReference type="ARBA" id="ARBA00012206"/>
    </source>
</evidence>
<keyword evidence="6" id="KW-0479">Metal-binding</keyword>
<dbReference type="NCBIfam" id="NF011652">
    <property type="entry name" value="PRK15070.1"/>
    <property type="match status" value="1"/>
</dbReference>
<comment type="pathway">
    <text evidence="10">Polyol metabolism; 1,2-propanediol degradation.</text>
</comment>
<evidence type="ECO:0000256" key="6">
    <source>
        <dbReference type="ARBA" id="ARBA00022723"/>
    </source>
</evidence>
<dbReference type="Pfam" id="PF06130">
    <property type="entry name" value="PTAC"/>
    <property type="match status" value="1"/>
</dbReference>
<gene>
    <name evidence="11" type="primary">pduL_3</name>
    <name evidence="11" type="ORF">MOMUL_17420</name>
</gene>
<proteinExistence type="inferred from homology"/>
<organism evidence="11 12">
    <name type="scientific">Moorella mulderi DSM 14980</name>
    <dbReference type="NCBI Taxonomy" id="1122241"/>
    <lineage>
        <taxon>Bacteria</taxon>
        <taxon>Bacillati</taxon>
        <taxon>Bacillota</taxon>
        <taxon>Clostridia</taxon>
        <taxon>Neomoorellales</taxon>
        <taxon>Neomoorellaceae</taxon>
        <taxon>Neomoorella</taxon>
    </lineage>
</organism>
<comment type="similarity">
    <text evidence="2 10">Belongs to the PduL family.</text>
</comment>
<dbReference type="GO" id="GO:0051144">
    <property type="term" value="P:1,2-propanediol catabolic process"/>
    <property type="evidence" value="ECO:0007669"/>
    <property type="project" value="UniProtKB-UniPathway"/>
</dbReference>
<comment type="function">
    <text evidence="10">Involved in 1,2-propanediol (1,2-PD) degradation by catalyzing the conversion of propanoyl-CoA to propanoyl-phosphate.</text>
</comment>
<dbReference type="OrthoDB" id="9784365at2"/>
<dbReference type="InterPro" id="IPR008300">
    <property type="entry name" value="PTAC"/>
</dbReference>
<name>A0A151AXN6_9FIRM</name>